<evidence type="ECO:0000313" key="18">
    <source>
        <dbReference type="EMBL" id="CAI6234016.1"/>
    </source>
</evidence>
<comment type="caution">
    <text evidence="18">The sequence shown here is derived from an EMBL/GenBank/DDBJ whole genome shotgun (WGS) entry which is preliminary data.</text>
</comment>
<evidence type="ECO:0000256" key="10">
    <source>
        <dbReference type="ARBA" id="ARBA00023157"/>
    </source>
</evidence>
<dbReference type="AlphaFoldDB" id="A0A9W4U0R8"/>
<keyword evidence="4" id="KW-0479">Metal-binding</keyword>
<dbReference type="GO" id="GO:0030245">
    <property type="term" value="P:cellulose catabolic process"/>
    <property type="evidence" value="ECO:0007669"/>
    <property type="project" value="UniProtKB-KW"/>
</dbReference>
<dbReference type="EC" id="1.14.99.56" evidence="15"/>
<comment type="subcellular location">
    <subcellularLocation>
        <location evidence="2">Secreted</location>
    </subcellularLocation>
</comment>
<dbReference type="Proteomes" id="UP001152607">
    <property type="component" value="Unassembled WGS sequence"/>
</dbReference>
<proteinExistence type="inferred from homology"/>
<accession>A0A9W4U0R8</accession>
<reference evidence="18" key="1">
    <citation type="submission" date="2023-01" db="EMBL/GenBank/DDBJ databases">
        <authorList>
            <person name="Van Ghelder C."/>
            <person name="Rancurel C."/>
        </authorList>
    </citation>
    <scope>NUCLEOTIDE SEQUENCE</scope>
    <source>
        <strain evidence="18">CNCM I-4278</strain>
    </source>
</reference>
<evidence type="ECO:0000256" key="7">
    <source>
        <dbReference type="ARBA" id="ARBA00023002"/>
    </source>
</evidence>
<evidence type="ECO:0000256" key="9">
    <source>
        <dbReference type="ARBA" id="ARBA00023033"/>
    </source>
</evidence>
<sequence length="249" mass="27601">MMKSAALLCLLLTQGAIAHYVFPILIVNGTQSARWQYVRDVANISSYAPPHEEDAKMEPQYPKFDDKHEVDVRCGRSAQNSANGTETATIVAGSDVAFQVKSLHVDDNSVNHIFHEGPGSVYMAKSDDLENDVGDGDWFRISYEGLIDDKIWEVEWKEFVNFTIPSTTPPGTYLLRMEQFWPWGNKDRSQWYVNCAHVNIVGSGGGTPGPTIKIPEAYHATDPGILLPTNSTGWITEGYKPVGPPVWTG</sequence>
<evidence type="ECO:0000256" key="12">
    <source>
        <dbReference type="ARBA" id="ARBA00023326"/>
    </source>
</evidence>
<evidence type="ECO:0000313" key="19">
    <source>
        <dbReference type="Proteomes" id="UP001152607"/>
    </source>
</evidence>
<evidence type="ECO:0000256" key="4">
    <source>
        <dbReference type="ARBA" id="ARBA00022723"/>
    </source>
</evidence>
<keyword evidence="12" id="KW-0624">Polysaccharide degradation</keyword>
<dbReference type="InterPro" id="IPR049892">
    <property type="entry name" value="AA9"/>
</dbReference>
<dbReference type="PANTHER" id="PTHR33353:SF10">
    <property type="entry name" value="ENDO-BETA-1,4-GLUCANASE D"/>
    <property type="match status" value="1"/>
</dbReference>
<keyword evidence="5 16" id="KW-0732">Signal</keyword>
<keyword evidence="19" id="KW-1185">Reference proteome</keyword>
<protein>
    <recommendedName>
        <fullName evidence="15">lytic cellulose monooxygenase (C4-dehydrogenating)</fullName>
        <ecNumber evidence="15">1.14.99.56</ecNumber>
    </recommendedName>
</protein>
<evidence type="ECO:0000256" key="5">
    <source>
        <dbReference type="ARBA" id="ARBA00022729"/>
    </source>
</evidence>
<dbReference type="OrthoDB" id="6038816at2759"/>
<keyword evidence="9" id="KW-0503">Monooxygenase</keyword>
<evidence type="ECO:0000256" key="16">
    <source>
        <dbReference type="SAM" id="SignalP"/>
    </source>
</evidence>
<evidence type="ECO:0000256" key="8">
    <source>
        <dbReference type="ARBA" id="ARBA00023008"/>
    </source>
</evidence>
<dbReference type="GO" id="GO:0004497">
    <property type="term" value="F:monooxygenase activity"/>
    <property type="evidence" value="ECO:0007669"/>
    <property type="project" value="UniProtKB-KW"/>
</dbReference>
<dbReference type="InterPro" id="IPR005103">
    <property type="entry name" value="AA9_LPMO"/>
</dbReference>
<evidence type="ECO:0000256" key="14">
    <source>
        <dbReference type="ARBA" id="ARBA00045077"/>
    </source>
</evidence>
<keyword evidence="8" id="KW-0186">Copper</keyword>
<dbReference type="Gene3D" id="2.70.50.70">
    <property type="match status" value="1"/>
</dbReference>
<dbReference type="EMBL" id="CAOQHR010000001">
    <property type="protein sequence ID" value="CAI6234016.1"/>
    <property type="molecule type" value="Genomic_DNA"/>
</dbReference>
<gene>
    <name evidence="18" type="ORF">PDIGIT_LOCUS328</name>
</gene>
<evidence type="ECO:0000256" key="1">
    <source>
        <dbReference type="ARBA" id="ARBA00001973"/>
    </source>
</evidence>
<organism evidence="18 19">
    <name type="scientific">Periconia digitata</name>
    <dbReference type="NCBI Taxonomy" id="1303443"/>
    <lineage>
        <taxon>Eukaryota</taxon>
        <taxon>Fungi</taxon>
        <taxon>Dikarya</taxon>
        <taxon>Ascomycota</taxon>
        <taxon>Pezizomycotina</taxon>
        <taxon>Dothideomycetes</taxon>
        <taxon>Pleosporomycetidae</taxon>
        <taxon>Pleosporales</taxon>
        <taxon>Massarineae</taxon>
        <taxon>Periconiaceae</taxon>
        <taxon>Periconia</taxon>
    </lineage>
</organism>
<evidence type="ECO:0000256" key="13">
    <source>
        <dbReference type="ARBA" id="ARBA00044502"/>
    </source>
</evidence>
<evidence type="ECO:0000256" key="2">
    <source>
        <dbReference type="ARBA" id="ARBA00004613"/>
    </source>
</evidence>
<dbReference type="PANTHER" id="PTHR33353">
    <property type="entry name" value="PUTATIVE (AFU_ORTHOLOGUE AFUA_1G12560)-RELATED"/>
    <property type="match status" value="1"/>
</dbReference>
<dbReference type="GO" id="GO:0005576">
    <property type="term" value="C:extracellular region"/>
    <property type="evidence" value="ECO:0007669"/>
    <property type="project" value="UniProtKB-SubCell"/>
</dbReference>
<evidence type="ECO:0000256" key="3">
    <source>
        <dbReference type="ARBA" id="ARBA00022525"/>
    </source>
</evidence>
<evidence type="ECO:0000256" key="6">
    <source>
        <dbReference type="ARBA" id="ARBA00023001"/>
    </source>
</evidence>
<name>A0A9W4U0R8_9PLEO</name>
<comment type="similarity">
    <text evidence="13">Belongs to the polysaccharide monooxygenase AA9 family.</text>
</comment>
<keyword evidence="11" id="KW-0119">Carbohydrate metabolism</keyword>
<dbReference type="Pfam" id="PF03443">
    <property type="entry name" value="AA9"/>
    <property type="match status" value="1"/>
</dbReference>
<keyword evidence="10" id="KW-1015">Disulfide bond</keyword>
<feature type="signal peptide" evidence="16">
    <location>
        <begin position="1"/>
        <end position="18"/>
    </location>
</feature>
<keyword evidence="3" id="KW-0964">Secreted</keyword>
<evidence type="ECO:0000256" key="11">
    <source>
        <dbReference type="ARBA" id="ARBA00023277"/>
    </source>
</evidence>
<comment type="cofactor">
    <cofactor evidence="1">
        <name>Cu(2+)</name>
        <dbReference type="ChEBI" id="CHEBI:29036"/>
    </cofactor>
</comment>
<evidence type="ECO:0000259" key="17">
    <source>
        <dbReference type="Pfam" id="PF03443"/>
    </source>
</evidence>
<keyword evidence="7" id="KW-0560">Oxidoreductase</keyword>
<comment type="catalytic activity">
    <reaction evidence="14">
        <text>[(1-&gt;4)-beta-D-glucosyl]n+m + reduced acceptor + O2 = 4-dehydro-beta-D-glucosyl-[(1-&gt;4)-beta-D-glucosyl]n-1 + [(1-&gt;4)-beta-D-glucosyl]m + acceptor + H2O.</text>
        <dbReference type="EC" id="1.14.99.56"/>
    </reaction>
</comment>
<keyword evidence="6" id="KW-0136">Cellulose degradation</keyword>
<feature type="domain" description="Auxiliary Activity family 9 catalytic" evidence="17">
    <location>
        <begin position="19"/>
        <end position="229"/>
    </location>
</feature>
<dbReference type="GO" id="GO:0046872">
    <property type="term" value="F:metal ion binding"/>
    <property type="evidence" value="ECO:0007669"/>
    <property type="project" value="UniProtKB-KW"/>
</dbReference>
<evidence type="ECO:0000256" key="15">
    <source>
        <dbReference type="ARBA" id="ARBA00047174"/>
    </source>
</evidence>
<feature type="chain" id="PRO_5040980518" description="lytic cellulose monooxygenase (C4-dehydrogenating)" evidence="16">
    <location>
        <begin position="19"/>
        <end position="249"/>
    </location>
</feature>